<dbReference type="Proteomes" id="UP000187209">
    <property type="component" value="Unassembled WGS sequence"/>
</dbReference>
<dbReference type="EMBL" id="MPUH01000558">
    <property type="protein sequence ID" value="OMJ77749.1"/>
    <property type="molecule type" value="Genomic_DNA"/>
</dbReference>
<accession>A0A1R2BLP2</accession>
<comment type="caution">
    <text evidence="1">The sequence shown here is derived from an EMBL/GenBank/DDBJ whole genome shotgun (WGS) entry which is preliminary data.</text>
</comment>
<organism evidence="1 2">
    <name type="scientific">Stentor coeruleus</name>
    <dbReference type="NCBI Taxonomy" id="5963"/>
    <lineage>
        <taxon>Eukaryota</taxon>
        <taxon>Sar</taxon>
        <taxon>Alveolata</taxon>
        <taxon>Ciliophora</taxon>
        <taxon>Postciliodesmatophora</taxon>
        <taxon>Heterotrichea</taxon>
        <taxon>Heterotrichida</taxon>
        <taxon>Stentoridae</taxon>
        <taxon>Stentor</taxon>
    </lineage>
</organism>
<sequence length="161" mass="18846">MSDQSENLNQLETSIQKLKFISHRIKFSPRLLDNKPEAELLLSNYIDLEDKILESLQGLSISEIHNEKLKELDKLIDTFNEYSTDFQDTWNDDLWQFYEHLRIVKSKNYYSFLASTVSSATITIHPIHKNGQELPSEFSQVDRVRVQKDQFSNSCCKCVII</sequence>
<name>A0A1R2BLP2_9CILI</name>
<evidence type="ECO:0000313" key="2">
    <source>
        <dbReference type="Proteomes" id="UP000187209"/>
    </source>
</evidence>
<dbReference type="AlphaFoldDB" id="A0A1R2BLP2"/>
<keyword evidence="2" id="KW-1185">Reference proteome</keyword>
<protein>
    <submittedName>
        <fullName evidence="1">Uncharacterized protein</fullName>
    </submittedName>
</protein>
<proteinExistence type="predicted"/>
<gene>
    <name evidence="1" type="ORF">SteCoe_22580</name>
</gene>
<evidence type="ECO:0000313" key="1">
    <source>
        <dbReference type="EMBL" id="OMJ77749.1"/>
    </source>
</evidence>
<reference evidence="1 2" key="1">
    <citation type="submission" date="2016-11" db="EMBL/GenBank/DDBJ databases">
        <title>The macronuclear genome of Stentor coeruleus: a giant cell with tiny introns.</title>
        <authorList>
            <person name="Slabodnick M."/>
            <person name="Ruby J.G."/>
            <person name="Reiff S.B."/>
            <person name="Swart E.C."/>
            <person name="Gosai S."/>
            <person name="Prabakaran S."/>
            <person name="Witkowska E."/>
            <person name="Larue G.E."/>
            <person name="Fisher S."/>
            <person name="Freeman R.M."/>
            <person name="Gunawardena J."/>
            <person name="Chu W."/>
            <person name="Stover N.A."/>
            <person name="Gregory B.D."/>
            <person name="Nowacki M."/>
            <person name="Derisi J."/>
            <person name="Roy S.W."/>
            <person name="Marshall W.F."/>
            <person name="Sood P."/>
        </authorList>
    </citation>
    <scope>NUCLEOTIDE SEQUENCE [LARGE SCALE GENOMIC DNA]</scope>
    <source>
        <strain evidence="1">WM001</strain>
    </source>
</reference>